<organism evidence="2">
    <name type="scientific">Geoalkalibacter subterraneus</name>
    <dbReference type="NCBI Taxonomy" id="483547"/>
    <lineage>
        <taxon>Bacteria</taxon>
        <taxon>Pseudomonadati</taxon>
        <taxon>Thermodesulfobacteriota</taxon>
        <taxon>Desulfuromonadia</taxon>
        <taxon>Desulfuromonadales</taxon>
        <taxon>Geoalkalibacteraceae</taxon>
        <taxon>Geoalkalibacter</taxon>
    </lineage>
</organism>
<evidence type="ECO:0000313" key="2">
    <source>
        <dbReference type="EMBL" id="HDR46517.1"/>
    </source>
</evidence>
<dbReference type="PROSITE" id="PS51257">
    <property type="entry name" value="PROKAR_LIPOPROTEIN"/>
    <property type="match status" value="1"/>
</dbReference>
<dbReference type="PIRSF" id="PIRSF029285">
    <property type="entry name" value="Aminopept"/>
    <property type="match status" value="1"/>
</dbReference>
<keyword evidence="2" id="KW-0031">Aminopeptidase</keyword>
<name>A0A831LKH7_9BACT</name>
<dbReference type="Proteomes" id="UP000886162">
    <property type="component" value="Unassembled WGS sequence"/>
</dbReference>
<sequence length="369" mass="42413">MSMRNKSLILLCAGLTAGALLLASCADVGYYAQCVSGHWHLMSQRRDIDKILAAPDTPDALAQRLRMALEIRDFASEDLLLPDNKSYRSYADLGRAHAVWNVVSAPEFSLEPVSWCFPVVGCVSYRGYFHEENAREFAEDMRRRGHDVHLYGVPAYSTLSWFDDPVLNTFCYADDPRLAGLIFHELAHQLLYVKGDTAFSEAFAQTIEQVGVERWLESRGQQEQIEQYKQRLHRQKEFLALLQQTRSRLDAIYRSPLDPEIMRAEKTHAIDEFRSEYAKLRSRWGGEGRYDRWVEGPLNNAHFASVSMYHDLVPAFRMLLDEHKGDLRAFYRAVSELADLPADKRHQALDAYRDETALAQREQPLKARP</sequence>
<keyword evidence="2" id="KW-0378">Hydrolase</keyword>
<proteinExistence type="predicted"/>
<protein>
    <submittedName>
        <fullName evidence="2">Aminopeptidase</fullName>
    </submittedName>
</protein>
<feature type="chain" id="PRO_5032898211" evidence="1">
    <location>
        <begin position="27"/>
        <end position="369"/>
    </location>
</feature>
<comment type="caution">
    <text evidence="2">The sequence shown here is derived from an EMBL/GenBank/DDBJ whole genome shotgun (WGS) entry which is preliminary data.</text>
</comment>
<reference evidence="2" key="1">
    <citation type="journal article" date="2020" name="mSystems">
        <title>Genome- and Community-Level Interaction Insights into Carbon Utilization and Element Cycling Functions of Hydrothermarchaeota in Hydrothermal Sediment.</title>
        <authorList>
            <person name="Zhou Z."/>
            <person name="Liu Y."/>
            <person name="Xu W."/>
            <person name="Pan J."/>
            <person name="Luo Z.H."/>
            <person name="Li M."/>
        </authorList>
    </citation>
    <scope>NUCLEOTIDE SEQUENCE [LARGE SCALE GENOMIC DNA]</scope>
    <source>
        <strain evidence="2">SpSt-1220</strain>
    </source>
</reference>
<dbReference type="GO" id="GO:0004177">
    <property type="term" value="F:aminopeptidase activity"/>
    <property type="evidence" value="ECO:0007669"/>
    <property type="project" value="UniProtKB-KW"/>
</dbReference>
<dbReference type="Pfam" id="PF10023">
    <property type="entry name" value="Aminopep"/>
    <property type="match status" value="1"/>
</dbReference>
<gene>
    <name evidence="2" type="ORF">ENN94_02335</name>
</gene>
<feature type="signal peptide" evidence="1">
    <location>
        <begin position="1"/>
        <end position="26"/>
    </location>
</feature>
<dbReference type="EMBL" id="DSDO01000157">
    <property type="protein sequence ID" value="HDR46517.1"/>
    <property type="molecule type" value="Genomic_DNA"/>
</dbReference>
<accession>A0A831LKH7</accession>
<keyword evidence="1" id="KW-0732">Signal</keyword>
<keyword evidence="2" id="KW-0645">Protease</keyword>
<dbReference type="InterPro" id="IPR014553">
    <property type="entry name" value="Aminopept"/>
</dbReference>
<dbReference type="AlphaFoldDB" id="A0A831LKH7"/>
<evidence type="ECO:0000256" key="1">
    <source>
        <dbReference type="SAM" id="SignalP"/>
    </source>
</evidence>